<evidence type="ECO:0000313" key="6">
    <source>
        <dbReference type="EMBL" id="VFJ95728.1"/>
    </source>
</evidence>
<feature type="transmembrane region" description="Helical" evidence="5">
    <location>
        <begin position="106"/>
        <end position="126"/>
    </location>
</feature>
<evidence type="ECO:0000256" key="2">
    <source>
        <dbReference type="ARBA" id="ARBA00022692"/>
    </source>
</evidence>
<feature type="transmembrane region" description="Helical" evidence="5">
    <location>
        <begin position="76"/>
        <end position="94"/>
    </location>
</feature>
<evidence type="ECO:0000256" key="3">
    <source>
        <dbReference type="ARBA" id="ARBA00022989"/>
    </source>
</evidence>
<dbReference type="Pfam" id="PF04279">
    <property type="entry name" value="IspA"/>
    <property type="match status" value="1"/>
</dbReference>
<reference evidence="7" key="1">
    <citation type="submission" date="2019-02" db="EMBL/GenBank/DDBJ databases">
        <authorList>
            <person name="Gruber-Vodicka R. H."/>
            <person name="Seah K. B. B."/>
        </authorList>
    </citation>
    <scope>NUCLEOTIDE SEQUENCE</scope>
    <source>
        <strain evidence="7">BECK_BY7</strain>
        <strain evidence="6">BECK_M6</strain>
    </source>
</reference>
<keyword evidence="1 5" id="KW-1003">Cell membrane</keyword>
<dbReference type="HAMAP" id="MF_00189">
    <property type="entry name" value="YciB"/>
    <property type="match status" value="1"/>
</dbReference>
<dbReference type="EMBL" id="CAADFN010000046">
    <property type="protein sequence ID" value="VFK18606.1"/>
    <property type="molecule type" value="Genomic_DNA"/>
</dbReference>
<feature type="transmembrane region" description="Helical" evidence="5">
    <location>
        <begin position="47"/>
        <end position="69"/>
    </location>
</feature>
<accession>A0A450WNJ1</accession>
<feature type="transmembrane region" description="Helical" evidence="5">
    <location>
        <begin position="7"/>
        <end position="27"/>
    </location>
</feature>
<protein>
    <recommendedName>
        <fullName evidence="5">Inner membrane-spanning protein YciB</fullName>
    </recommendedName>
</protein>
<evidence type="ECO:0000313" key="7">
    <source>
        <dbReference type="EMBL" id="VFK18606.1"/>
    </source>
</evidence>
<evidence type="ECO:0000256" key="5">
    <source>
        <dbReference type="HAMAP-Rule" id="MF_00189"/>
    </source>
</evidence>
<feature type="transmembrane region" description="Helical" evidence="5">
    <location>
        <begin position="177"/>
        <end position="196"/>
    </location>
</feature>
<dbReference type="InterPro" id="IPR006008">
    <property type="entry name" value="YciB"/>
</dbReference>
<organism evidence="7">
    <name type="scientific">Candidatus Kentrum sp. LFY</name>
    <dbReference type="NCBI Taxonomy" id="2126342"/>
    <lineage>
        <taxon>Bacteria</taxon>
        <taxon>Pseudomonadati</taxon>
        <taxon>Pseudomonadota</taxon>
        <taxon>Gammaproteobacteria</taxon>
        <taxon>Candidatus Kentrum</taxon>
    </lineage>
</organism>
<dbReference type="GO" id="GO:0005886">
    <property type="term" value="C:plasma membrane"/>
    <property type="evidence" value="ECO:0007669"/>
    <property type="project" value="UniProtKB-SubCell"/>
</dbReference>
<keyword evidence="2 5" id="KW-0812">Transmembrane</keyword>
<dbReference type="NCBIfam" id="NF001325">
    <property type="entry name" value="PRK00259.1-3"/>
    <property type="match status" value="1"/>
</dbReference>
<feature type="transmembrane region" description="Helical" evidence="5">
    <location>
        <begin position="147"/>
        <end position="165"/>
    </location>
</feature>
<name>A0A450WNJ1_9GAMM</name>
<dbReference type="AlphaFoldDB" id="A0A450WNJ1"/>
<gene>
    <name evidence="5" type="primary">yciB</name>
    <name evidence="6" type="ORF">BECKLFY1418A_GA0070994_105224</name>
    <name evidence="7" type="ORF">BECKLFY1418C_GA0070996_10465</name>
</gene>
<proteinExistence type="inferred from homology"/>
<comment type="similarity">
    <text evidence="5">Belongs to the YciB family.</text>
</comment>
<evidence type="ECO:0000256" key="4">
    <source>
        <dbReference type="ARBA" id="ARBA00023136"/>
    </source>
</evidence>
<dbReference type="PANTHER" id="PTHR36917">
    <property type="entry name" value="INTRACELLULAR SEPTATION PROTEIN A-RELATED"/>
    <property type="match status" value="1"/>
</dbReference>
<comment type="subcellular location">
    <subcellularLocation>
        <location evidence="5">Cell inner membrane</location>
        <topology evidence="5">Multi-pass membrane protein</topology>
    </subcellularLocation>
</comment>
<keyword evidence="5" id="KW-0997">Cell inner membrane</keyword>
<keyword evidence="4 5" id="KW-0472">Membrane</keyword>
<comment type="function">
    <text evidence="5">Plays a role in cell envelope biogenesis, maintenance of cell envelope integrity and membrane homeostasis.</text>
</comment>
<dbReference type="EMBL" id="CAADFH010000052">
    <property type="protein sequence ID" value="VFJ95728.1"/>
    <property type="molecule type" value="Genomic_DNA"/>
</dbReference>
<keyword evidence="3 5" id="KW-1133">Transmembrane helix</keyword>
<dbReference type="PANTHER" id="PTHR36917:SF1">
    <property type="entry name" value="INNER MEMBRANE-SPANNING PROTEIN YCIB"/>
    <property type="match status" value="1"/>
</dbReference>
<sequence length="203" mass="23278">MSFLFDFFPIVLFFVAFWFYDELKGGLVDLGVDPTVLTLHENSATEGILVATGVAIVATFFQVGISWLRHRRVEKMHLITLGLLVVLGGATLMFREEIFIKWKPTAVNWLFALVFFGSQFVGEKPLVRRIMEGKIELPSVVWTRLNMSWVVFFSAMGLLNLYVVYYFSTEFWVNFKLFGLLGFTLAFVVGQSFYLARHMKSPS</sequence>
<evidence type="ECO:0000256" key="1">
    <source>
        <dbReference type="ARBA" id="ARBA00022475"/>
    </source>
</evidence>